<name>A0A024U0E4_9STRA</name>
<dbReference type="GO" id="GO:0005694">
    <property type="term" value="C:chromosome"/>
    <property type="evidence" value="ECO:0007669"/>
    <property type="project" value="TreeGrafter"/>
</dbReference>
<dbReference type="Gene3D" id="3.40.50.300">
    <property type="entry name" value="P-loop containing nucleotide triphosphate hydrolases"/>
    <property type="match status" value="2"/>
</dbReference>
<dbReference type="PANTHER" id="PTHR13710:SF105">
    <property type="entry name" value="ATP-DEPENDENT DNA HELICASE Q1"/>
    <property type="match status" value="1"/>
</dbReference>
<dbReference type="GO" id="GO:0003677">
    <property type="term" value="F:DNA binding"/>
    <property type="evidence" value="ECO:0007669"/>
    <property type="project" value="UniProtKB-KW"/>
</dbReference>
<evidence type="ECO:0000259" key="12">
    <source>
        <dbReference type="PROSITE" id="PS51194"/>
    </source>
</evidence>
<dbReference type="Pfam" id="PF16124">
    <property type="entry name" value="RecQ_Zn_bind"/>
    <property type="match status" value="1"/>
</dbReference>
<comment type="similarity">
    <text evidence="1 10">Belongs to the helicase family. RecQ subfamily.</text>
</comment>
<dbReference type="SMART" id="SM00487">
    <property type="entry name" value="DEXDc"/>
    <property type="match status" value="1"/>
</dbReference>
<keyword evidence="2" id="KW-0479">Metal-binding</keyword>
<dbReference type="PANTHER" id="PTHR13710">
    <property type="entry name" value="DNA HELICASE RECQ FAMILY MEMBER"/>
    <property type="match status" value="1"/>
</dbReference>
<dbReference type="EC" id="5.6.2.4" evidence="10"/>
<dbReference type="FunFam" id="3.40.50.300:FF:001389">
    <property type="entry name" value="ATP-dependent DNA helicase RecQ"/>
    <property type="match status" value="1"/>
</dbReference>
<keyword evidence="10" id="KW-0539">Nucleus</keyword>
<dbReference type="Gene3D" id="1.10.10.10">
    <property type="entry name" value="Winged helix-like DNA-binding domain superfamily/Winged helix DNA-binding domain"/>
    <property type="match status" value="1"/>
</dbReference>
<dbReference type="InterPro" id="IPR027417">
    <property type="entry name" value="P-loop_NTPase"/>
</dbReference>
<evidence type="ECO:0000256" key="5">
    <source>
        <dbReference type="ARBA" id="ARBA00022806"/>
    </source>
</evidence>
<dbReference type="GO" id="GO:0000724">
    <property type="term" value="P:double-strand break repair via homologous recombination"/>
    <property type="evidence" value="ECO:0007669"/>
    <property type="project" value="TreeGrafter"/>
</dbReference>
<dbReference type="VEuPathDB" id="FungiDB:H310_07791"/>
<dbReference type="InterPro" id="IPR004589">
    <property type="entry name" value="DNA_helicase_ATP-dep_RecQ"/>
</dbReference>
<dbReference type="InterPro" id="IPR036388">
    <property type="entry name" value="WH-like_DNA-bd_sf"/>
</dbReference>
<dbReference type="Pfam" id="PF00271">
    <property type="entry name" value="Helicase_C"/>
    <property type="match status" value="1"/>
</dbReference>
<dbReference type="CDD" id="cd18794">
    <property type="entry name" value="SF2_C_RecQ"/>
    <property type="match status" value="1"/>
</dbReference>
<dbReference type="GO" id="GO:0016887">
    <property type="term" value="F:ATP hydrolysis activity"/>
    <property type="evidence" value="ECO:0007669"/>
    <property type="project" value="RHEA"/>
</dbReference>
<dbReference type="InterPro" id="IPR001650">
    <property type="entry name" value="Helicase_C-like"/>
</dbReference>
<accession>A0A024U0E4</accession>
<dbReference type="eggNOG" id="KOG0353">
    <property type="taxonomic scope" value="Eukaryota"/>
</dbReference>
<dbReference type="PROSITE" id="PS51192">
    <property type="entry name" value="HELICASE_ATP_BIND_1"/>
    <property type="match status" value="1"/>
</dbReference>
<sequence>MDVEAAIAAKEGQLKDIEHEIQLLFIRQAEVERDLTLLRKQQALAREVVVLDSDESDDGEGATRSTAHPPRRFTTAELVDALRTQFELPSFRPLQEAVVESTLAQKDTFVIMRSGGGKSLCYQLPAILERDLGFTVVVSPLISLIHDQVMHFCNLFGPESAVAVTGDSSRQEASAVYARMVNPSSPPLLLLFVTPEKISNSKLLLSRFDKAHAASRLQRFVIDEAHCCSQWGHDFRHDYHKLGLLKRQYPTVPILALTATATPAVIDDVKSILEMPHCTFLHSTFLRPNLAYSIAIKPDKDATAIAAIVDTVQSFDPTSSLCPSGIVYCMTRKETETVAAALQAAGVKAAFYHAWAPDRHIVHTEWVQGQIHVMVATIAFGLGINKPDVRFVIHATMSKSLEGYYQESGRAGRDGLPAHCVLFFRPQDVPRVAALVHSERDGLRNFDAMVEYCLNEQNKCRNQLMAAYFGETMDTPCRHACDVCESIHTASATTFEGTDTIPIGLATTYGQQVLQWLATPEKRFTLKQVVDEAVAKKSKWAFGRDPSLASRRLAVERWLLRLTMFHVLKWDFAITPYATHAYLAADYLAAKVLRGDYACPSIVWLPDAAMDEADLIHHVDLVRHTVSIQLNVLPSQVWQRPAMHRFVHSHPSLPWTRLQIAEFFDSIDHDALHDVAVAALMRVKAPQIGLAQPCTSSKTKRPRVLCDE</sequence>
<dbReference type="PROSITE" id="PS51194">
    <property type="entry name" value="HELICASE_CTER"/>
    <property type="match status" value="1"/>
</dbReference>
<dbReference type="NCBIfam" id="TIGR00614">
    <property type="entry name" value="recQ_fam"/>
    <property type="match status" value="1"/>
</dbReference>
<evidence type="ECO:0000313" key="13">
    <source>
        <dbReference type="EMBL" id="ETV99733.1"/>
    </source>
</evidence>
<protein>
    <recommendedName>
        <fullName evidence="10">ATP-dependent DNA helicase</fullName>
        <ecNumber evidence="10">5.6.2.4</ecNumber>
    </recommendedName>
</protein>
<evidence type="ECO:0000256" key="10">
    <source>
        <dbReference type="RuleBase" id="RU364117"/>
    </source>
</evidence>
<dbReference type="GO" id="GO:0043138">
    <property type="term" value="F:3'-5' DNA helicase activity"/>
    <property type="evidence" value="ECO:0007669"/>
    <property type="project" value="UniProtKB-EC"/>
</dbReference>
<evidence type="ECO:0000259" key="11">
    <source>
        <dbReference type="PROSITE" id="PS51192"/>
    </source>
</evidence>
<feature type="domain" description="Helicase ATP-binding" evidence="11">
    <location>
        <begin position="99"/>
        <end position="279"/>
    </location>
</feature>
<feature type="domain" description="Helicase C-terminal" evidence="12">
    <location>
        <begin position="314"/>
        <end position="457"/>
    </location>
</feature>
<dbReference type="SMART" id="SM00490">
    <property type="entry name" value="HELICc"/>
    <property type="match status" value="1"/>
</dbReference>
<evidence type="ECO:0000256" key="6">
    <source>
        <dbReference type="ARBA" id="ARBA00022840"/>
    </source>
</evidence>
<dbReference type="EMBL" id="KI913966">
    <property type="protein sequence ID" value="ETV99733.1"/>
    <property type="molecule type" value="Genomic_DNA"/>
</dbReference>
<comment type="catalytic activity">
    <reaction evidence="9 10">
        <text>Couples ATP hydrolysis with the unwinding of duplex DNA by translocating in the 3'-5' direction.</text>
        <dbReference type="EC" id="5.6.2.4"/>
    </reaction>
</comment>
<dbReference type="SUPFAM" id="SSF52540">
    <property type="entry name" value="P-loop containing nucleoside triphosphate hydrolases"/>
    <property type="match status" value="1"/>
</dbReference>
<dbReference type="GO" id="GO:0005634">
    <property type="term" value="C:nucleus"/>
    <property type="evidence" value="ECO:0007669"/>
    <property type="project" value="UniProtKB-SubCell"/>
</dbReference>
<evidence type="ECO:0000256" key="7">
    <source>
        <dbReference type="ARBA" id="ARBA00023125"/>
    </source>
</evidence>
<keyword evidence="8" id="KW-0413">Isomerase</keyword>
<comment type="catalytic activity">
    <reaction evidence="10">
        <text>ATP + H2O = ADP + phosphate + H(+)</text>
        <dbReference type="Rhea" id="RHEA:13065"/>
        <dbReference type="ChEBI" id="CHEBI:15377"/>
        <dbReference type="ChEBI" id="CHEBI:15378"/>
        <dbReference type="ChEBI" id="CHEBI:30616"/>
        <dbReference type="ChEBI" id="CHEBI:43474"/>
        <dbReference type="ChEBI" id="CHEBI:456216"/>
    </reaction>
</comment>
<keyword evidence="3 10" id="KW-0547">Nucleotide-binding</keyword>
<keyword evidence="6 10" id="KW-0067">ATP-binding</keyword>
<reference evidence="13" key="1">
    <citation type="submission" date="2013-12" db="EMBL/GenBank/DDBJ databases">
        <title>The Genome Sequence of Aphanomyces invadans NJM9701.</title>
        <authorList>
            <consortium name="The Broad Institute Genomics Platform"/>
            <person name="Russ C."/>
            <person name="Tyler B."/>
            <person name="van West P."/>
            <person name="Dieguez-Uribeondo J."/>
            <person name="Young S.K."/>
            <person name="Zeng Q."/>
            <person name="Gargeya S."/>
            <person name="Fitzgerald M."/>
            <person name="Abouelleil A."/>
            <person name="Alvarado L."/>
            <person name="Chapman S.B."/>
            <person name="Gainer-Dewar J."/>
            <person name="Goldberg J."/>
            <person name="Griggs A."/>
            <person name="Gujja S."/>
            <person name="Hansen M."/>
            <person name="Howarth C."/>
            <person name="Imamovic A."/>
            <person name="Ireland A."/>
            <person name="Larimer J."/>
            <person name="McCowan C."/>
            <person name="Murphy C."/>
            <person name="Pearson M."/>
            <person name="Poon T.W."/>
            <person name="Priest M."/>
            <person name="Roberts A."/>
            <person name="Saif S."/>
            <person name="Shea T."/>
            <person name="Sykes S."/>
            <person name="Wortman J."/>
            <person name="Nusbaum C."/>
            <person name="Birren B."/>
        </authorList>
    </citation>
    <scope>NUCLEOTIDE SEQUENCE [LARGE SCALE GENOMIC DNA]</scope>
    <source>
        <strain evidence="13">NJM9701</strain>
    </source>
</reference>
<organism evidence="13">
    <name type="scientific">Aphanomyces invadans</name>
    <dbReference type="NCBI Taxonomy" id="157072"/>
    <lineage>
        <taxon>Eukaryota</taxon>
        <taxon>Sar</taxon>
        <taxon>Stramenopiles</taxon>
        <taxon>Oomycota</taxon>
        <taxon>Saprolegniomycetes</taxon>
        <taxon>Saprolegniales</taxon>
        <taxon>Verrucalvaceae</taxon>
        <taxon>Aphanomyces</taxon>
    </lineage>
</organism>
<keyword evidence="7" id="KW-0238">DNA-binding</keyword>
<comment type="subcellular location">
    <subcellularLocation>
        <location evidence="10">Nucleus</location>
    </subcellularLocation>
</comment>
<proteinExistence type="inferred from homology"/>
<dbReference type="InterPro" id="IPR014001">
    <property type="entry name" value="Helicase_ATP-bd"/>
</dbReference>
<dbReference type="GO" id="GO:0009378">
    <property type="term" value="F:four-way junction helicase activity"/>
    <property type="evidence" value="ECO:0007669"/>
    <property type="project" value="TreeGrafter"/>
</dbReference>
<keyword evidence="5 10" id="KW-0347">Helicase</keyword>
<dbReference type="AlphaFoldDB" id="A0A024U0E4"/>
<dbReference type="GO" id="GO:0046872">
    <property type="term" value="F:metal ion binding"/>
    <property type="evidence" value="ECO:0007669"/>
    <property type="project" value="UniProtKB-KW"/>
</dbReference>
<dbReference type="STRING" id="157072.A0A024U0E4"/>
<dbReference type="GeneID" id="20084841"/>
<dbReference type="GO" id="GO:0005737">
    <property type="term" value="C:cytoplasm"/>
    <property type="evidence" value="ECO:0007669"/>
    <property type="project" value="TreeGrafter"/>
</dbReference>
<evidence type="ECO:0000256" key="1">
    <source>
        <dbReference type="ARBA" id="ARBA00005446"/>
    </source>
</evidence>
<evidence type="ECO:0000256" key="2">
    <source>
        <dbReference type="ARBA" id="ARBA00022723"/>
    </source>
</evidence>
<gene>
    <name evidence="13" type="ORF">H310_07791</name>
</gene>
<evidence type="ECO:0000256" key="3">
    <source>
        <dbReference type="ARBA" id="ARBA00022741"/>
    </source>
</evidence>
<evidence type="ECO:0000256" key="8">
    <source>
        <dbReference type="ARBA" id="ARBA00023235"/>
    </source>
</evidence>
<evidence type="ECO:0000256" key="4">
    <source>
        <dbReference type="ARBA" id="ARBA00022801"/>
    </source>
</evidence>
<keyword evidence="4 10" id="KW-0378">Hydrolase</keyword>
<dbReference type="RefSeq" id="XP_008871509.1">
    <property type="nucleotide sequence ID" value="XM_008873287.1"/>
</dbReference>
<dbReference type="GO" id="GO:0005524">
    <property type="term" value="F:ATP binding"/>
    <property type="evidence" value="ECO:0007669"/>
    <property type="project" value="UniProtKB-KW"/>
</dbReference>
<dbReference type="OrthoDB" id="10261556at2759"/>
<dbReference type="Pfam" id="PF00270">
    <property type="entry name" value="DEAD"/>
    <property type="match status" value="1"/>
</dbReference>
<dbReference type="InterPro" id="IPR011545">
    <property type="entry name" value="DEAD/DEAH_box_helicase_dom"/>
</dbReference>
<dbReference type="InterPro" id="IPR032284">
    <property type="entry name" value="RecQ_Zn-bd"/>
</dbReference>
<evidence type="ECO:0000256" key="9">
    <source>
        <dbReference type="ARBA" id="ARBA00034617"/>
    </source>
</evidence>